<evidence type="ECO:0000313" key="4">
    <source>
        <dbReference type="Proteomes" id="UP000023541"/>
    </source>
</evidence>
<evidence type="ECO:0000256" key="2">
    <source>
        <dbReference type="SAM" id="MobiDB-lite"/>
    </source>
</evidence>
<comment type="similarity">
    <text evidence="1">Belongs to the UPF0161 family.</text>
</comment>
<dbReference type="AlphaFoldDB" id="A0A023BRZ5"/>
<dbReference type="InterPro" id="IPR002696">
    <property type="entry name" value="Membr_insert_effic_factor_YidD"/>
</dbReference>
<name>A0A023BRZ5_9FLAO</name>
<protein>
    <recommendedName>
        <fullName evidence="1">Putative membrane protein insertion efficiency factor</fullName>
    </recommendedName>
</protein>
<dbReference type="eggNOG" id="COG0759">
    <property type="taxonomic scope" value="Bacteria"/>
</dbReference>
<keyword evidence="1" id="KW-0472">Membrane</keyword>
<dbReference type="NCBIfam" id="TIGR00278">
    <property type="entry name" value="membrane protein insertion efficiency factor YidD"/>
    <property type="match status" value="1"/>
</dbReference>
<dbReference type="Proteomes" id="UP000023541">
    <property type="component" value="Unassembled WGS sequence"/>
</dbReference>
<feature type="region of interest" description="Disordered" evidence="2">
    <location>
        <begin position="64"/>
        <end position="84"/>
    </location>
</feature>
<keyword evidence="1" id="KW-1003">Cell membrane</keyword>
<evidence type="ECO:0000313" key="3">
    <source>
        <dbReference type="EMBL" id="EZH72749.1"/>
    </source>
</evidence>
<organism evidence="3 4">
    <name type="scientific">Aquimarina atlantica</name>
    <dbReference type="NCBI Taxonomy" id="1317122"/>
    <lineage>
        <taxon>Bacteria</taxon>
        <taxon>Pseudomonadati</taxon>
        <taxon>Bacteroidota</taxon>
        <taxon>Flavobacteriia</taxon>
        <taxon>Flavobacteriales</taxon>
        <taxon>Flavobacteriaceae</taxon>
        <taxon>Aquimarina</taxon>
    </lineage>
</organism>
<dbReference type="RefSeq" id="WP_034244513.1">
    <property type="nucleotide sequence ID" value="NZ_AQRA01000007.1"/>
</dbReference>
<comment type="subcellular location">
    <subcellularLocation>
        <location evidence="1">Cell membrane</location>
        <topology evidence="1">Peripheral membrane protein</topology>
        <orientation evidence="1">Cytoplasmic side</orientation>
    </subcellularLocation>
</comment>
<dbReference type="Pfam" id="PF01809">
    <property type="entry name" value="YidD"/>
    <property type="match status" value="1"/>
</dbReference>
<dbReference type="HAMAP" id="MF_00386">
    <property type="entry name" value="UPF0161_YidD"/>
    <property type="match status" value="1"/>
</dbReference>
<comment type="function">
    <text evidence="1">Could be involved in insertion of integral membrane proteins into the membrane.</text>
</comment>
<dbReference type="PANTHER" id="PTHR33383">
    <property type="entry name" value="MEMBRANE PROTEIN INSERTION EFFICIENCY FACTOR-RELATED"/>
    <property type="match status" value="1"/>
</dbReference>
<dbReference type="GO" id="GO:0005886">
    <property type="term" value="C:plasma membrane"/>
    <property type="evidence" value="ECO:0007669"/>
    <property type="project" value="UniProtKB-SubCell"/>
</dbReference>
<dbReference type="STRING" id="1317122.ATO12_21690"/>
<reference evidence="3 4" key="1">
    <citation type="submission" date="2014-04" db="EMBL/GenBank/DDBJ databases">
        <title>Aquimarina sp. 22II-S11-z7 Genome Sequencing.</title>
        <authorList>
            <person name="Lai Q."/>
        </authorList>
    </citation>
    <scope>NUCLEOTIDE SEQUENCE [LARGE SCALE GENOMIC DNA]</scope>
    <source>
        <strain evidence="3 4">22II-S11-z7</strain>
    </source>
</reference>
<gene>
    <name evidence="3" type="ORF">ATO12_21690</name>
</gene>
<dbReference type="SMART" id="SM01234">
    <property type="entry name" value="Haemolytic"/>
    <property type="match status" value="1"/>
</dbReference>
<dbReference type="PANTHER" id="PTHR33383:SF1">
    <property type="entry name" value="MEMBRANE PROTEIN INSERTION EFFICIENCY FACTOR-RELATED"/>
    <property type="match status" value="1"/>
</dbReference>
<dbReference type="OrthoDB" id="9801753at2"/>
<comment type="caution">
    <text evidence="3">The sequence shown here is derived from an EMBL/GenBank/DDBJ whole genome shotgun (WGS) entry which is preliminary data.</text>
</comment>
<accession>A0A023BRZ5</accession>
<proteinExistence type="inferred from homology"/>
<keyword evidence="4" id="KW-1185">Reference proteome</keyword>
<dbReference type="EMBL" id="AQRA01000007">
    <property type="protein sequence ID" value="EZH72749.1"/>
    <property type="molecule type" value="Genomic_DNA"/>
</dbReference>
<sequence length="84" mass="9451">MKQILIFPFVVLVKLYQNLISPLTPATCRYHPTCSHYTLEALQKHGLFKGGMLSIKRIFSCHPWGGSGYDPVPDVENESVKSES</sequence>
<evidence type="ECO:0000256" key="1">
    <source>
        <dbReference type="HAMAP-Rule" id="MF_00386"/>
    </source>
</evidence>